<dbReference type="InterPro" id="IPR036804">
    <property type="entry name" value="CheR_N_sf"/>
</dbReference>
<dbReference type="Proteomes" id="UP000294325">
    <property type="component" value="Chromosome"/>
</dbReference>
<feature type="domain" description="CheR-type methyltransferase" evidence="6">
    <location>
        <begin position="20"/>
        <end position="283"/>
    </location>
</feature>
<dbReference type="PRINTS" id="PR00996">
    <property type="entry name" value="CHERMTFRASE"/>
</dbReference>
<dbReference type="InterPro" id="IPR022641">
    <property type="entry name" value="CheR_N"/>
</dbReference>
<dbReference type="InterPro" id="IPR050903">
    <property type="entry name" value="Bact_Chemotaxis_MeTrfase"/>
</dbReference>
<dbReference type="Pfam" id="PF03705">
    <property type="entry name" value="CheR_N"/>
    <property type="match status" value="1"/>
</dbReference>
<reference evidence="7 8" key="1">
    <citation type="submission" date="2019-03" db="EMBL/GenBank/DDBJ databases">
        <title>The genome sequence of Nitrosococcus wardiae strain D1FHST reveals the archetypal metabolic capacity of ammonia-oxidizing Gammaproteobacteria.</title>
        <authorList>
            <person name="Wang L."/>
            <person name="Lim C.K."/>
            <person name="Hanson T.E."/>
            <person name="Dang H."/>
            <person name="Klotz M.G."/>
        </authorList>
    </citation>
    <scope>NUCLEOTIDE SEQUENCE [LARGE SCALE GENOMIC DNA]</scope>
    <source>
        <strain evidence="7 8">D1FHS</strain>
    </source>
</reference>
<dbReference type="GO" id="GO:0032259">
    <property type="term" value="P:methylation"/>
    <property type="evidence" value="ECO:0007669"/>
    <property type="project" value="UniProtKB-KW"/>
</dbReference>
<keyword evidence="5" id="KW-0949">S-adenosyl-L-methionine</keyword>
<protein>
    <recommendedName>
        <fullName evidence="2">protein-glutamate O-methyltransferase</fullName>
        <ecNumber evidence="2">2.1.1.80</ecNumber>
    </recommendedName>
</protein>
<dbReference type="OrthoDB" id="9816309at2"/>
<dbReference type="GO" id="GO:0008983">
    <property type="term" value="F:protein-glutamate O-methyltransferase activity"/>
    <property type="evidence" value="ECO:0007669"/>
    <property type="project" value="UniProtKB-EC"/>
</dbReference>
<comment type="catalytic activity">
    <reaction evidence="1">
        <text>L-glutamyl-[protein] + S-adenosyl-L-methionine = [protein]-L-glutamate 5-O-methyl ester + S-adenosyl-L-homocysteine</text>
        <dbReference type="Rhea" id="RHEA:24452"/>
        <dbReference type="Rhea" id="RHEA-COMP:10208"/>
        <dbReference type="Rhea" id="RHEA-COMP:10311"/>
        <dbReference type="ChEBI" id="CHEBI:29973"/>
        <dbReference type="ChEBI" id="CHEBI:57856"/>
        <dbReference type="ChEBI" id="CHEBI:59789"/>
        <dbReference type="ChEBI" id="CHEBI:82795"/>
        <dbReference type="EC" id="2.1.1.80"/>
    </reaction>
</comment>
<dbReference type="RefSeq" id="WP_134357568.1">
    <property type="nucleotide sequence ID" value="NZ_CP038033.1"/>
</dbReference>
<dbReference type="EC" id="2.1.1.80" evidence="2"/>
<name>A0A4P7BWP6_9GAMM</name>
<evidence type="ECO:0000256" key="2">
    <source>
        <dbReference type="ARBA" id="ARBA00012534"/>
    </source>
</evidence>
<evidence type="ECO:0000313" key="8">
    <source>
        <dbReference type="Proteomes" id="UP000294325"/>
    </source>
</evidence>
<dbReference type="SMART" id="SM00138">
    <property type="entry name" value="MeTrc"/>
    <property type="match status" value="1"/>
</dbReference>
<organism evidence="7 8">
    <name type="scientific">Nitrosococcus wardiae</name>
    <dbReference type="NCBI Taxonomy" id="1814290"/>
    <lineage>
        <taxon>Bacteria</taxon>
        <taxon>Pseudomonadati</taxon>
        <taxon>Pseudomonadota</taxon>
        <taxon>Gammaproteobacteria</taxon>
        <taxon>Chromatiales</taxon>
        <taxon>Chromatiaceae</taxon>
        <taxon>Nitrosococcus</taxon>
    </lineage>
</organism>
<keyword evidence="8" id="KW-1185">Reference proteome</keyword>
<dbReference type="EMBL" id="CP038033">
    <property type="protein sequence ID" value="QBQ54371.1"/>
    <property type="molecule type" value="Genomic_DNA"/>
</dbReference>
<evidence type="ECO:0000256" key="4">
    <source>
        <dbReference type="ARBA" id="ARBA00022679"/>
    </source>
</evidence>
<dbReference type="PANTHER" id="PTHR24422">
    <property type="entry name" value="CHEMOTAXIS PROTEIN METHYLTRANSFERASE"/>
    <property type="match status" value="1"/>
</dbReference>
<sequence>MNLNPQINISAENFLEWTEILEEFGICTDTIPRSLLETRLRMRMNALGFKNFYHYHNYLRSLGKDNLEWRVLVDNLTVQETRFFRHCESLSLIENFLYSIQHPLPGKTPHSIHAWSVACATGEEAYSLSMVINKSLQKTTNNSFFGITATDISHSALTTAKRGVYHWNKLTNIPSPLRDKYFIPLGNDNYQIKLALRNRVCFFKLNVLQARNAPLGKMDIIVCQNLLIYFGPDKHPLILDALVTHLAPGGLLILSISDVFNCSHPALERINHEDTLAYRRKADL</sequence>
<keyword evidence="4" id="KW-0808">Transferase</keyword>
<dbReference type="InterPro" id="IPR029063">
    <property type="entry name" value="SAM-dependent_MTases_sf"/>
</dbReference>
<gene>
    <name evidence="7" type="ORF">E3U44_07490</name>
</gene>
<dbReference type="InterPro" id="IPR022642">
    <property type="entry name" value="CheR_C"/>
</dbReference>
<dbReference type="InterPro" id="IPR000780">
    <property type="entry name" value="CheR_MeTrfase"/>
</dbReference>
<evidence type="ECO:0000313" key="7">
    <source>
        <dbReference type="EMBL" id="QBQ54371.1"/>
    </source>
</evidence>
<dbReference type="SUPFAM" id="SSF53335">
    <property type="entry name" value="S-adenosyl-L-methionine-dependent methyltransferases"/>
    <property type="match status" value="1"/>
</dbReference>
<dbReference type="KEGG" id="nwr:E3U44_07490"/>
<evidence type="ECO:0000256" key="1">
    <source>
        <dbReference type="ARBA" id="ARBA00001541"/>
    </source>
</evidence>
<dbReference type="Pfam" id="PF01739">
    <property type="entry name" value="CheR"/>
    <property type="match status" value="1"/>
</dbReference>
<dbReference type="SUPFAM" id="SSF47757">
    <property type="entry name" value="Chemotaxis receptor methyltransferase CheR, N-terminal domain"/>
    <property type="match status" value="1"/>
</dbReference>
<dbReference type="PANTHER" id="PTHR24422:SF19">
    <property type="entry name" value="CHEMOTAXIS PROTEIN METHYLTRANSFERASE"/>
    <property type="match status" value="1"/>
</dbReference>
<accession>A0A4P7BWP6</accession>
<dbReference type="CDD" id="cd02440">
    <property type="entry name" value="AdoMet_MTases"/>
    <property type="match status" value="1"/>
</dbReference>
<dbReference type="Gene3D" id="3.40.50.150">
    <property type="entry name" value="Vaccinia Virus protein VP39"/>
    <property type="match status" value="1"/>
</dbReference>
<evidence type="ECO:0000256" key="5">
    <source>
        <dbReference type="ARBA" id="ARBA00022691"/>
    </source>
</evidence>
<evidence type="ECO:0000256" key="3">
    <source>
        <dbReference type="ARBA" id="ARBA00022603"/>
    </source>
</evidence>
<proteinExistence type="predicted"/>
<evidence type="ECO:0000259" key="6">
    <source>
        <dbReference type="PROSITE" id="PS50123"/>
    </source>
</evidence>
<dbReference type="PROSITE" id="PS50123">
    <property type="entry name" value="CHER"/>
    <property type="match status" value="1"/>
</dbReference>
<dbReference type="AlphaFoldDB" id="A0A4P7BWP6"/>
<dbReference type="Gene3D" id="1.10.155.10">
    <property type="entry name" value="Chemotaxis receptor methyltransferase CheR, N-terminal domain"/>
    <property type="match status" value="1"/>
</dbReference>
<keyword evidence="3" id="KW-0489">Methyltransferase</keyword>